<sequence length="118" mass="12945">MLHLFAQSPAPQPSERLHPEPVTRLASLRNALRVVDEFGGGPAGDMDDEVSVRWESADEAARRCFDRRSAELVSVAAAGLEAVSFQRDQGLETNIAALRVIADELKTGLKDLEQIFSR</sequence>
<name>A0ABT0RHW4_9SPHN</name>
<organism evidence="2 3">
    <name type="scientific">Sphingomonas anseongensis</name>
    <dbReference type="NCBI Taxonomy" id="2908207"/>
    <lineage>
        <taxon>Bacteria</taxon>
        <taxon>Pseudomonadati</taxon>
        <taxon>Pseudomonadota</taxon>
        <taxon>Alphaproteobacteria</taxon>
        <taxon>Sphingomonadales</taxon>
        <taxon>Sphingomonadaceae</taxon>
        <taxon>Sphingomonas</taxon>
    </lineage>
</organism>
<evidence type="ECO:0000256" key="1">
    <source>
        <dbReference type="SAM" id="MobiDB-lite"/>
    </source>
</evidence>
<evidence type="ECO:0000313" key="3">
    <source>
        <dbReference type="Proteomes" id="UP001165343"/>
    </source>
</evidence>
<feature type="region of interest" description="Disordered" evidence="1">
    <location>
        <begin position="1"/>
        <end position="21"/>
    </location>
</feature>
<proteinExistence type="predicted"/>
<keyword evidence="3" id="KW-1185">Reference proteome</keyword>
<evidence type="ECO:0000313" key="2">
    <source>
        <dbReference type="EMBL" id="MCL6679872.1"/>
    </source>
</evidence>
<dbReference type="EMBL" id="JAMGBC010000001">
    <property type="protein sequence ID" value="MCL6679872.1"/>
    <property type="molecule type" value="Genomic_DNA"/>
</dbReference>
<dbReference type="Proteomes" id="UP001165343">
    <property type="component" value="Unassembled WGS sequence"/>
</dbReference>
<comment type="caution">
    <text evidence="2">The sequence shown here is derived from an EMBL/GenBank/DDBJ whole genome shotgun (WGS) entry which is preliminary data.</text>
</comment>
<protein>
    <submittedName>
        <fullName evidence="2">Uncharacterized protein</fullName>
    </submittedName>
</protein>
<reference evidence="2" key="1">
    <citation type="submission" date="2022-05" db="EMBL/GenBank/DDBJ databases">
        <authorList>
            <person name="Jo J.-H."/>
            <person name="Im W.-T."/>
        </authorList>
    </citation>
    <scope>NUCLEOTIDE SEQUENCE</scope>
    <source>
        <strain evidence="2">RG327</strain>
    </source>
</reference>
<dbReference type="RefSeq" id="WP_249868746.1">
    <property type="nucleotide sequence ID" value="NZ_JAMGBC010000001.1"/>
</dbReference>
<accession>A0ABT0RHW4</accession>
<gene>
    <name evidence="2" type="ORF">LZ519_11190</name>
</gene>